<name>A0ABR7TUV3_9BACT</name>
<organism evidence="1 2">
    <name type="scientific">Chitinophaga qingshengii</name>
    <dbReference type="NCBI Taxonomy" id="1569794"/>
    <lineage>
        <taxon>Bacteria</taxon>
        <taxon>Pseudomonadati</taxon>
        <taxon>Bacteroidota</taxon>
        <taxon>Chitinophagia</taxon>
        <taxon>Chitinophagales</taxon>
        <taxon>Chitinophagaceae</taxon>
        <taxon>Chitinophaga</taxon>
    </lineage>
</organism>
<reference evidence="1 2" key="1">
    <citation type="submission" date="2020-09" db="EMBL/GenBank/DDBJ databases">
        <title>Genome sequences of type strains of Chitinophaga qingshengii and Chitinophaga varians.</title>
        <authorList>
            <person name="Kittiwongwattana C."/>
        </authorList>
    </citation>
    <scope>NUCLEOTIDE SEQUENCE [LARGE SCALE GENOMIC DNA]</scope>
    <source>
        <strain evidence="1 2">JCM 30026</strain>
    </source>
</reference>
<evidence type="ECO:0000313" key="2">
    <source>
        <dbReference type="Proteomes" id="UP000659124"/>
    </source>
</evidence>
<proteinExistence type="predicted"/>
<comment type="caution">
    <text evidence="1">The sequence shown here is derived from an EMBL/GenBank/DDBJ whole genome shotgun (WGS) entry which is preliminary data.</text>
</comment>
<dbReference type="EMBL" id="JACVFC010000005">
    <property type="protein sequence ID" value="MBC9934267.1"/>
    <property type="molecule type" value="Genomic_DNA"/>
</dbReference>
<sequence>MNNILQVALRQQAIYIPSAAADKATANMNADTAVLVANMAKLGFGVAEPLLRALQGTDATYQAQILDQLREVMGVKLNWAPLVKNWRVPTGETVTDHLVTYFTNLLGLTGGTRMACGHLIPPHTFPLERYNGCPFCGMPLETAAIEKYGQNKKLRVLELWTMDNAVQYLENLLGSKTALDATQQDSLQCLLAELPLPDVKIAMRETTIAVIDALVKQGQPEKAQALFTTATDILRYLWYKHTGFLQLVAPKTIIKRQLRNCTDLRMVTHYKKAHKQIPKTSQAAALKLKYGRKDALTVAQWINGLSMDAAHICADMHPKRQMWVRFIRALRLPEYSKRAGFEQLQTILDKFYREDYNVWQGRLDQFRLRHDAASTFYLLQQRPGLFARSLFANMLWFGPEVTLEAFAKVADKVPARLLFTLQMYAGYYFDHDAVRTVRPLGGTAKQLSANKLLWLYKDQELEMMQQAVTDLCLEATRKRFAATATDLQTMYIDPALYQIPLSIGDRSEQIQDLPAALMGTRFELQGNNIRLFMQWGKGLPAQHLDMDLSCHISYTGRTDYCSFSRLQTTGCLHSGDIRSIPNNVGTAEYIELDVDALAHAGARYVTFTCNAFSFGSLVPEMVVGWMDSRYKMDISEKTGVAYDPSCVQHQVRITRGLAKGLVFGVLDVAARNIIWLELPYEGQTIQQLNNNNVAGLLKKLDHKLSIGQLLQIKAEAQQLQLVDTAEADEVYTAQWARDTAAVTQLFID</sequence>
<keyword evidence="2" id="KW-1185">Reference proteome</keyword>
<protein>
    <recommendedName>
        <fullName evidence="3">Prokaryotic RING finger family 4</fullName>
    </recommendedName>
</protein>
<evidence type="ECO:0000313" key="1">
    <source>
        <dbReference type="EMBL" id="MBC9934267.1"/>
    </source>
</evidence>
<gene>
    <name evidence="1" type="ORF">ICL07_28020</name>
</gene>
<dbReference type="RefSeq" id="WP_188091380.1">
    <property type="nucleotide sequence ID" value="NZ_JACVFC010000005.1"/>
</dbReference>
<evidence type="ECO:0008006" key="3">
    <source>
        <dbReference type="Google" id="ProtNLM"/>
    </source>
</evidence>
<accession>A0ABR7TUV3</accession>
<dbReference type="Proteomes" id="UP000659124">
    <property type="component" value="Unassembled WGS sequence"/>
</dbReference>